<keyword evidence="4" id="KW-1185">Reference proteome</keyword>
<feature type="domain" description="Alpha/beta hydrolase fold-3" evidence="2">
    <location>
        <begin position="67"/>
        <end position="205"/>
    </location>
</feature>
<protein>
    <submittedName>
        <fullName evidence="3">Alpha/beta hydrolase</fullName>
    </submittedName>
</protein>
<keyword evidence="1 3" id="KW-0378">Hydrolase</keyword>
<dbReference type="KEGG" id="rom:EI983_17205"/>
<accession>A0A6I6IW89</accession>
<organism evidence="3 4">
    <name type="scientific">Roseovarius faecimaris</name>
    <dbReference type="NCBI Taxonomy" id="2494550"/>
    <lineage>
        <taxon>Bacteria</taxon>
        <taxon>Pseudomonadati</taxon>
        <taxon>Pseudomonadota</taxon>
        <taxon>Alphaproteobacteria</taxon>
        <taxon>Rhodobacterales</taxon>
        <taxon>Roseobacteraceae</taxon>
        <taxon>Roseovarius</taxon>
    </lineage>
</organism>
<dbReference type="GO" id="GO:0016787">
    <property type="term" value="F:hydrolase activity"/>
    <property type="evidence" value="ECO:0007669"/>
    <property type="project" value="UniProtKB-KW"/>
</dbReference>
<name>A0A6I6IW89_9RHOB</name>
<dbReference type="OrthoDB" id="9771666at2"/>
<dbReference type="Pfam" id="PF07859">
    <property type="entry name" value="Abhydrolase_3"/>
    <property type="match status" value="1"/>
</dbReference>
<dbReference type="PANTHER" id="PTHR48081">
    <property type="entry name" value="AB HYDROLASE SUPERFAMILY PROTEIN C4A8.06C"/>
    <property type="match status" value="1"/>
</dbReference>
<sequence length="263" mass="28769">MDYDDAYANAPYIAGAEDYPDRWLAASRSWAAGQAALGRRQEDIPYGPSGRQRFDFFTPPGTAKGVLIFVHGGYWLRFDRAYWFHLGQGAMAQGWAVAMPSYDLCPEVRIAEITRQIAAAVEVAAGMADGPIILAGHSAGGHLVSRMLAPGMLSPEVAARLQHVMPISPVSDLRPLLHTTMNDDFRMDEASAAAESPVLMTDRLDVPVTVWVGADERPVFLDQARWLAEAWGAAHVVDEGKHHFDVIDGLIDPESRMVQTLLS</sequence>
<evidence type="ECO:0000313" key="3">
    <source>
        <dbReference type="EMBL" id="QGX99911.1"/>
    </source>
</evidence>
<dbReference type="SUPFAM" id="SSF53474">
    <property type="entry name" value="alpha/beta-Hydrolases"/>
    <property type="match status" value="1"/>
</dbReference>
<dbReference type="RefSeq" id="WP_157708590.1">
    <property type="nucleotide sequence ID" value="NZ_CP034348.1"/>
</dbReference>
<evidence type="ECO:0000259" key="2">
    <source>
        <dbReference type="Pfam" id="PF07859"/>
    </source>
</evidence>
<gene>
    <name evidence="3" type="ORF">EI983_17205</name>
</gene>
<evidence type="ECO:0000256" key="1">
    <source>
        <dbReference type="ARBA" id="ARBA00022801"/>
    </source>
</evidence>
<evidence type="ECO:0000313" key="4">
    <source>
        <dbReference type="Proteomes" id="UP000428330"/>
    </source>
</evidence>
<dbReference type="AlphaFoldDB" id="A0A6I6IW89"/>
<dbReference type="PANTHER" id="PTHR48081:SF33">
    <property type="entry name" value="KYNURENINE FORMAMIDASE"/>
    <property type="match status" value="1"/>
</dbReference>
<dbReference type="Proteomes" id="UP000428330">
    <property type="component" value="Chromosome"/>
</dbReference>
<dbReference type="InterPro" id="IPR050300">
    <property type="entry name" value="GDXG_lipolytic_enzyme"/>
</dbReference>
<dbReference type="InterPro" id="IPR029058">
    <property type="entry name" value="AB_hydrolase_fold"/>
</dbReference>
<dbReference type="InterPro" id="IPR013094">
    <property type="entry name" value="AB_hydrolase_3"/>
</dbReference>
<dbReference type="EMBL" id="CP034348">
    <property type="protein sequence ID" value="QGX99911.1"/>
    <property type="molecule type" value="Genomic_DNA"/>
</dbReference>
<proteinExistence type="predicted"/>
<reference evidence="4" key="1">
    <citation type="submission" date="2018-12" db="EMBL/GenBank/DDBJ databases">
        <title>Complete genome sequence of Roseovarius sp. MME-070.</title>
        <authorList>
            <person name="Nam Y.-D."/>
            <person name="Kang J."/>
            <person name="Chung W.-H."/>
            <person name="Park Y.S."/>
        </authorList>
    </citation>
    <scope>NUCLEOTIDE SEQUENCE [LARGE SCALE GENOMIC DNA]</scope>
    <source>
        <strain evidence="4">MME-070</strain>
    </source>
</reference>
<dbReference type="Gene3D" id="3.40.50.1820">
    <property type="entry name" value="alpha/beta hydrolase"/>
    <property type="match status" value="1"/>
</dbReference>